<dbReference type="AlphaFoldDB" id="A5ZA15"/>
<name>A5ZA15_9FIRM</name>
<organism evidence="1 2">
    <name type="scientific">Eubacterium ventriosum ATCC 27560</name>
    <dbReference type="NCBI Taxonomy" id="411463"/>
    <lineage>
        <taxon>Bacteria</taxon>
        <taxon>Bacillati</taxon>
        <taxon>Bacillota</taxon>
        <taxon>Clostridia</taxon>
        <taxon>Eubacteriales</taxon>
        <taxon>Eubacteriaceae</taxon>
        <taxon>Eubacterium</taxon>
    </lineage>
</organism>
<dbReference type="EMBL" id="AAVL02000038">
    <property type="protein sequence ID" value="EDM49916.1"/>
    <property type="molecule type" value="Genomic_DNA"/>
</dbReference>
<gene>
    <name evidence="1" type="ORF">EUBVEN_02562</name>
</gene>
<evidence type="ECO:0000313" key="1">
    <source>
        <dbReference type="EMBL" id="EDM49916.1"/>
    </source>
</evidence>
<dbReference type="Proteomes" id="UP000006000">
    <property type="component" value="Unassembled WGS sequence"/>
</dbReference>
<sequence length="136" mass="15906">MAKEISDFMDITPDKQRMDSLMVAANIRNLSLLELFYTCVANLCKIMDERGTKIPDEQYHYIKKDDYNKCIYHKRDMDATERNVVVMKDADILIKICDSTGDFDDTSEYQLLIRLLKERTIIDDGGSRRLRQKRGS</sequence>
<protein>
    <submittedName>
        <fullName evidence="1">Uncharacterized protein</fullName>
    </submittedName>
</protein>
<evidence type="ECO:0000313" key="2">
    <source>
        <dbReference type="Proteomes" id="UP000006000"/>
    </source>
</evidence>
<accession>A5ZA15</accession>
<reference evidence="1 2" key="2">
    <citation type="submission" date="2007-04" db="EMBL/GenBank/DDBJ databases">
        <title>Draft genome sequence of Eubacterium ventriosum (ATCC 27560).</title>
        <authorList>
            <person name="Sudarsanam P."/>
            <person name="Ley R."/>
            <person name="Guruge J."/>
            <person name="Turnbaugh P.J."/>
            <person name="Mahowald M."/>
            <person name="Liep D."/>
            <person name="Gordon J."/>
        </authorList>
    </citation>
    <scope>NUCLEOTIDE SEQUENCE [LARGE SCALE GENOMIC DNA]</scope>
    <source>
        <strain evidence="1 2">ATCC 27560</strain>
    </source>
</reference>
<dbReference type="HOGENOM" id="CLU_1872340_0_0_9"/>
<comment type="caution">
    <text evidence="1">The sequence shown here is derived from an EMBL/GenBank/DDBJ whole genome shotgun (WGS) entry which is preliminary data.</text>
</comment>
<reference evidence="1 2" key="1">
    <citation type="submission" date="2007-03" db="EMBL/GenBank/DDBJ databases">
        <authorList>
            <person name="Fulton L."/>
            <person name="Clifton S."/>
            <person name="Fulton B."/>
            <person name="Xu J."/>
            <person name="Minx P."/>
            <person name="Pepin K.H."/>
            <person name="Johnson M."/>
            <person name="Thiruvilangam P."/>
            <person name="Bhonagiri V."/>
            <person name="Nash W.E."/>
            <person name="Mardis E.R."/>
            <person name="Wilson R.K."/>
        </authorList>
    </citation>
    <scope>NUCLEOTIDE SEQUENCE [LARGE SCALE GENOMIC DNA]</scope>
    <source>
        <strain evidence="1 2">ATCC 27560</strain>
    </source>
</reference>
<dbReference type="eggNOG" id="COG3039">
    <property type="taxonomic scope" value="Bacteria"/>
</dbReference>
<proteinExistence type="predicted"/>
<dbReference type="STRING" id="411463.EUBVEN_02562"/>